<name>A0AAE0DDG4_COLKA</name>
<dbReference type="EMBL" id="VYYT01000013">
    <property type="protein sequence ID" value="KAK2778211.1"/>
    <property type="molecule type" value="Genomic_DNA"/>
</dbReference>
<comment type="caution">
    <text evidence="3">The sequence shown here is derived from an EMBL/GenBank/DDBJ whole genome shotgun (WGS) entry which is preliminary data.</text>
</comment>
<feature type="compositionally biased region" description="Basic and acidic residues" evidence="1">
    <location>
        <begin position="60"/>
        <end position="70"/>
    </location>
</feature>
<keyword evidence="2" id="KW-0732">Signal</keyword>
<evidence type="ECO:0000313" key="3">
    <source>
        <dbReference type="EMBL" id="KAK2778211.1"/>
    </source>
</evidence>
<evidence type="ECO:0000313" key="4">
    <source>
        <dbReference type="Proteomes" id="UP001281614"/>
    </source>
</evidence>
<reference evidence="3" key="1">
    <citation type="submission" date="2023-02" db="EMBL/GenBank/DDBJ databases">
        <title>Colletotrichum kahawae CIFC_Que2 genome sequencing and assembly.</title>
        <authorList>
            <person name="Baroncelli R."/>
        </authorList>
    </citation>
    <scope>NUCLEOTIDE SEQUENCE</scope>
    <source>
        <strain evidence="3">CIFC_Que2</strain>
    </source>
</reference>
<gene>
    <name evidence="3" type="ORF">CKAH01_03167</name>
</gene>
<feature type="signal peptide" evidence="2">
    <location>
        <begin position="1"/>
        <end position="19"/>
    </location>
</feature>
<proteinExistence type="predicted"/>
<sequence length="84" mass="8774">MQSNGKVWLVAAAAAAAACLPPDTIPIGSWQTAATGSPPCDGSLRAGAGETSWRRGRWRGSIETHGRGRDDDDDGLPGLRWTAN</sequence>
<feature type="region of interest" description="Disordered" evidence="1">
    <location>
        <begin position="30"/>
        <end position="84"/>
    </location>
</feature>
<keyword evidence="4" id="KW-1185">Reference proteome</keyword>
<organism evidence="3 4">
    <name type="scientific">Colletotrichum kahawae</name>
    <name type="common">Coffee berry disease fungus</name>
    <dbReference type="NCBI Taxonomy" id="34407"/>
    <lineage>
        <taxon>Eukaryota</taxon>
        <taxon>Fungi</taxon>
        <taxon>Dikarya</taxon>
        <taxon>Ascomycota</taxon>
        <taxon>Pezizomycotina</taxon>
        <taxon>Sordariomycetes</taxon>
        <taxon>Hypocreomycetidae</taxon>
        <taxon>Glomerellales</taxon>
        <taxon>Glomerellaceae</taxon>
        <taxon>Colletotrichum</taxon>
        <taxon>Colletotrichum gloeosporioides species complex</taxon>
    </lineage>
</organism>
<dbReference type="PROSITE" id="PS51257">
    <property type="entry name" value="PROKAR_LIPOPROTEIN"/>
    <property type="match status" value="1"/>
</dbReference>
<evidence type="ECO:0008006" key="5">
    <source>
        <dbReference type="Google" id="ProtNLM"/>
    </source>
</evidence>
<accession>A0AAE0DDG4</accession>
<protein>
    <recommendedName>
        <fullName evidence="5">Secreted protein</fullName>
    </recommendedName>
</protein>
<feature type="chain" id="PRO_5042203548" description="Secreted protein" evidence="2">
    <location>
        <begin position="20"/>
        <end position="84"/>
    </location>
</feature>
<dbReference type="Proteomes" id="UP001281614">
    <property type="component" value="Unassembled WGS sequence"/>
</dbReference>
<dbReference type="AlphaFoldDB" id="A0AAE0DDG4"/>
<evidence type="ECO:0000256" key="1">
    <source>
        <dbReference type="SAM" id="MobiDB-lite"/>
    </source>
</evidence>
<evidence type="ECO:0000256" key="2">
    <source>
        <dbReference type="SAM" id="SignalP"/>
    </source>
</evidence>